<accession>A0A484BJQ5</accession>
<reference evidence="1 2" key="1">
    <citation type="journal article" date="2019" name="J. Hered.">
        <title>An Improved Genome Assembly for Drosophila navojoa, the Basal Species in the mojavensis Cluster.</title>
        <authorList>
            <person name="Vanderlinde T."/>
            <person name="Dupim E.G."/>
            <person name="Nazario-Yepiz N.O."/>
            <person name="Carvalho A.B."/>
        </authorList>
    </citation>
    <scope>NUCLEOTIDE SEQUENCE [LARGE SCALE GENOMIC DNA]</scope>
    <source>
        <strain evidence="1">Navoj_Jal97</strain>
        <tissue evidence="1">Whole organism</tissue>
    </source>
</reference>
<protein>
    <submittedName>
        <fullName evidence="1">Uncharacterized protein</fullName>
    </submittedName>
</protein>
<evidence type="ECO:0000313" key="2">
    <source>
        <dbReference type="Proteomes" id="UP000295192"/>
    </source>
</evidence>
<dbReference type="Proteomes" id="UP000295192">
    <property type="component" value="Unassembled WGS sequence"/>
</dbReference>
<proteinExistence type="predicted"/>
<evidence type="ECO:0000313" key="1">
    <source>
        <dbReference type="EMBL" id="TDG49017.1"/>
    </source>
</evidence>
<comment type="caution">
    <text evidence="1">The sequence shown here is derived from an EMBL/GenBank/DDBJ whole genome shotgun (WGS) entry which is preliminary data.</text>
</comment>
<sequence length="76" mass="8410">MTEARNKLALSLATATPPLLLPLPTSTSLWLHAVRAERLAQHQSRKAFCAGSIKLMVARDHHVDYVDDDDDDDVAE</sequence>
<gene>
    <name evidence="1" type="ORF">AWZ03_004502</name>
</gene>
<dbReference type="EMBL" id="LSRL02000027">
    <property type="protein sequence ID" value="TDG49017.1"/>
    <property type="molecule type" value="Genomic_DNA"/>
</dbReference>
<name>A0A484BJQ5_DRONA</name>
<dbReference type="AlphaFoldDB" id="A0A484BJQ5"/>
<organism evidence="1 2">
    <name type="scientific">Drosophila navojoa</name>
    <name type="common">Fruit fly</name>
    <dbReference type="NCBI Taxonomy" id="7232"/>
    <lineage>
        <taxon>Eukaryota</taxon>
        <taxon>Metazoa</taxon>
        <taxon>Ecdysozoa</taxon>
        <taxon>Arthropoda</taxon>
        <taxon>Hexapoda</taxon>
        <taxon>Insecta</taxon>
        <taxon>Pterygota</taxon>
        <taxon>Neoptera</taxon>
        <taxon>Endopterygota</taxon>
        <taxon>Diptera</taxon>
        <taxon>Brachycera</taxon>
        <taxon>Muscomorpha</taxon>
        <taxon>Ephydroidea</taxon>
        <taxon>Drosophilidae</taxon>
        <taxon>Drosophila</taxon>
    </lineage>
</organism>
<keyword evidence="2" id="KW-1185">Reference proteome</keyword>